<protein>
    <recommendedName>
        <fullName evidence="3">DUF7305 domain-containing protein</fullName>
    </recommendedName>
</protein>
<reference evidence="4 5" key="1">
    <citation type="journal article" date="2019" name="Int. J. Syst. Evol. Microbiol.">
        <title>The Global Catalogue of Microorganisms (GCM) 10K type strain sequencing project: providing services to taxonomists for standard genome sequencing and annotation.</title>
        <authorList>
            <consortium name="The Broad Institute Genomics Platform"/>
            <consortium name="The Broad Institute Genome Sequencing Center for Infectious Disease"/>
            <person name="Wu L."/>
            <person name="Ma J."/>
        </authorList>
    </citation>
    <scope>NUCLEOTIDE SEQUENCE [LARGE SCALE GENOMIC DNA]</scope>
    <source>
        <strain evidence="4 5">CGMCC 1.12237</strain>
    </source>
</reference>
<keyword evidence="2" id="KW-0812">Transmembrane</keyword>
<evidence type="ECO:0000313" key="4">
    <source>
        <dbReference type="EMBL" id="MFC5368227.1"/>
    </source>
</evidence>
<accession>A0ABD5REJ8</accession>
<evidence type="ECO:0000256" key="2">
    <source>
        <dbReference type="SAM" id="Phobius"/>
    </source>
</evidence>
<feature type="domain" description="DUF7305" evidence="3">
    <location>
        <begin position="337"/>
        <end position="529"/>
    </location>
</feature>
<keyword evidence="5" id="KW-1185">Reference proteome</keyword>
<dbReference type="Pfam" id="PF23981">
    <property type="entry name" value="DUF7305"/>
    <property type="match status" value="1"/>
</dbReference>
<keyword evidence="2" id="KW-0472">Membrane</keyword>
<dbReference type="InterPro" id="IPR055729">
    <property type="entry name" value="DUF7305"/>
</dbReference>
<comment type="caution">
    <text evidence="4">The sequence shown here is derived from an EMBL/GenBank/DDBJ whole genome shotgun (WGS) entry which is preliminary data.</text>
</comment>
<evidence type="ECO:0000259" key="3">
    <source>
        <dbReference type="Pfam" id="PF23981"/>
    </source>
</evidence>
<feature type="region of interest" description="Disordered" evidence="1">
    <location>
        <begin position="171"/>
        <end position="193"/>
    </location>
</feature>
<dbReference type="Proteomes" id="UP001596201">
    <property type="component" value="Unassembled WGS sequence"/>
</dbReference>
<organism evidence="4 5">
    <name type="scientific">Salinirubrum litoreum</name>
    <dbReference type="NCBI Taxonomy" id="1126234"/>
    <lineage>
        <taxon>Archaea</taxon>
        <taxon>Methanobacteriati</taxon>
        <taxon>Methanobacteriota</taxon>
        <taxon>Stenosarchaea group</taxon>
        <taxon>Halobacteria</taxon>
        <taxon>Halobacteriales</taxon>
        <taxon>Haloferacaceae</taxon>
        <taxon>Salinirubrum</taxon>
    </lineage>
</organism>
<evidence type="ECO:0000256" key="1">
    <source>
        <dbReference type="SAM" id="MobiDB-lite"/>
    </source>
</evidence>
<dbReference type="AlphaFoldDB" id="A0ABD5REJ8"/>
<proteinExistence type="predicted"/>
<dbReference type="EMBL" id="JBHSKX010000002">
    <property type="protein sequence ID" value="MFC5368227.1"/>
    <property type="molecule type" value="Genomic_DNA"/>
</dbReference>
<sequence length="557" mass="57864">MLLDGDRRAQSNVIGIILIIGLALSTSVVVVALGGSSISQYQEEAQLRSAEHALSELDSKLSLVALSEGISSRSIDLGLTNDESVSVEDAGHLEIWMTPSGGGPRTDIVDQDLGTIRYDGPGEESIAYQGGGVWRRSAGGTTMVSPPEMHYRGRTLTVPLVTVDGAVGGSNGRITAEKTGQTPKFPITGDPDRSNAVQDKQIFMKVQSDYYRAWGQFFGTRLGGTVNYYQSNRTARMKLVAPANAPPLQGGLVSTHAGSQIEMKGGGGSAAFIDTYDSDSAPYSFTGTVAGTVSLSNDLWMRGGTEVYADVTVPPGYSTDTKGGSDIKGSVGTNDVDVSDVGPLVNDQQSTLSQDANNDNDATSAITSSDQLDPGQTTWTLTNGNYYIDGDLTLAGGETLVIDNSGGEVNLVVDGDVALNGGQIEVADGSGSKVSIYMTGNTLDIDSGGGSVIPGDKSPKLWLYAGPGLLIDIRNSGTEFVGVIYAPDDSLGNGNVNIQAQGQVSGAVVGGSTTLRSGASIHYDRALDGVDPLAGGSPFPELTYLHVTVNEVEVDEA</sequence>
<evidence type="ECO:0000313" key="5">
    <source>
        <dbReference type="Proteomes" id="UP001596201"/>
    </source>
</evidence>
<keyword evidence="2" id="KW-1133">Transmembrane helix</keyword>
<dbReference type="Pfam" id="PF23960">
    <property type="entry name" value="DUF7289"/>
    <property type="match status" value="1"/>
</dbReference>
<feature type="region of interest" description="Disordered" evidence="1">
    <location>
        <begin position="318"/>
        <end position="373"/>
    </location>
</feature>
<gene>
    <name evidence="4" type="ORF">ACFPJ5_14955</name>
</gene>
<dbReference type="InterPro" id="IPR055713">
    <property type="entry name" value="DUF7289"/>
</dbReference>
<name>A0ABD5REJ8_9EURY</name>
<feature type="transmembrane region" description="Helical" evidence="2">
    <location>
        <begin position="12"/>
        <end position="33"/>
    </location>
</feature>
<dbReference type="RefSeq" id="WP_227230473.1">
    <property type="nucleotide sequence ID" value="NZ_JAJCVJ010000002.1"/>
</dbReference>
<feature type="compositionally biased region" description="Polar residues" evidence="1">
    <location>
        <begin position="346"/>
        <end position="373"/>
    </location>
</feature>